<dbReference type="EMBL" id="CM017650">
    <property type="protein sequence ID" value="TYI93855.1"/>
    <property type="molecule type" value="Genomic_DNA"/>
</dbReference>
<keyword evidence="2" id="KW-1185">Reference proteome</keyword>
<gene>
    <name evidence="1" type="ORF">E1A91_D02G163400v1</name>
</gene>
<accession>A0A5D2VWY8</accession>
<name>A0A5D2VWY8_GOSMU</name>
<reference evidence="1 2" key="1">
    <citation type="submission" date="2019-07" db="EMBL/GenBank/DDBJ databases">
        <title>WGS assembly of Gossypium mustelinum.</title>
        <authorList>
            <person name="Chen Z.J."/>
            <person name="Sreedasyam A."/>
            <person name="Ando A."/>
            <person name="Song Q."/>
            <person name="De L."/>
            <person name="Hulse-Kemp A."/>
            <person name="Ding M."/>
            <person name="Ye W."/>
            <person name="Kirkbride R."/>
            <person name="Jenkins J."/>
            <person name="Plott C."/>
            <person name="Lovell J."/>
            <person name="Lin Y.-M."/>
            <person name="Vaughn R."/>
            <person name="Liu B."/>
            <person name="Li W."/>
            <person name="Simpson S."/>
            <person name="Scheffler B."/>
            <person name="Saski C."/>
            <person name="Grover C."/>
            <person name="Hu G."/>
            <person name="Conover J."/>
            <person name="Carlson J."/>
            <person name="Shu S."/>
            <person name="Boston L."/>
            <person name="Williams M."/>
            <person name="Peterson D."/>
            <person name="Mcgee K."/>
            <person name="Jones D."/>
            <person name="Wendel J."/>
            <person name="Stelly D."/>
            <person name="Grimwood J."/>
            <person name="Schmutz J."/>
        </authorList>
    </citation>
    <scope>NUCLEOTIDE SEQUENCE [LARGE SCALE GENOMIC DNA]</scope>
    <source>
        <strain evidence="1">1408120.09</strain>
    </source>
</reference>
<protein>
    <recommendedName>
        <fullName evidence="3">Retrotransposon gag domain-containing protein</fullName>
    </recommendedName>
</protein>
<proteinExistence type="predicted"/>
<organism evidence="1 2">
    <name type="scientific">Gossypium mustelinum</name>
    <name type="common">Cotton</name>
    <name type="synonym">Gossypium caicoense</name>
    <dbReference type="NCBI Taxonomy" id="34275"/>
    <lineage>
        <taxon>Eukaryota</taxon>
        <taxon>Viridiplantae</taxon>
        <taxon>Streptophyta</taxon>
        <taxon>Embryophyta</taxon>
        <taxon>Tracheophyta</taxon>
        <taxon>Spermatophyta</taxon>
        <taxon>Magnoliopsida</taxon>
        <taxon>eudicotyledons</taxon>
        <taxon>Gunneridae</taxon>
        <taxon>Pentapetalae</taxon>
        <taxon>rosids</taxon>
        <taxon>malvids</taxon>
        <taxon>Malvales</taxon>
        <taxon>Malvaceae</taxon>
        <taxon>Malvoideae</taxon>
        <taxon>Gossypium</taxon>
    </lineage>
</organism>
<dbReference type="Proteomes" id="UP000323597">
    <property type="component" value="Chromosome D02"/>
</dbReference>
<dbReference type="AlphaFoldDB" id="A0A5D2VWY8"/>
<dbReference type="PANTHER" id="PTHR34222:SF33">
    <property type="entry name" value="RETROTRANSPOSON GAG DOMAIN-CONTAINING PROTEIN"/>
    <property type="match status" value="1"/>
</dbReference>
<evidence type="ECO:0000313" key="2">
    <source>
        <dbReference type="Proteomes" id="UP000323597"/>
    </source>
</evidence>
<dbReference type="PANTHER" id="PTHR34222">
    <property type="entry name" value="GAG_PRE-INTEGRS DOMAIN-CONTAINING PROTEIN"/>
    <property type="match status" value="1"/>
</dbReference>
<evidence type="ECO:0008006" key="3">
    <source>
        <dbReference type="Google" id="ProtNLM"/>
    </source>
</evidence>
<sequence>MTIFAYYNKLNWIWDKLNTNAQIPPCTCSSEKALAVEKEKEKVHQFLMGLNEKYKTVHSQILNMDPLHSLSRVYAYVAQEEPQQLVVDSKLPSIEATTFFNSNSKANTNRKSTSSQDLSKLFCEHCKKSRHTKDTCFKLHDYPEWWEKGKKSFKPKAANNVQHLEKDEGNTNIVSVARLTNEQYTQRISMLNLEKSQTSIAIFASKANFFSLTHKEADWNG</sequence>
<evidence type="ECO:0000313" key="1">
    <source>
        <dbReference type="EMBL" id="TYI93855.1"/>
    </source>
</evidence>